<reference evidence="2" key="1">
    <citation type="journal article" date="2020" name="Stud. Mycol.">
        <title>101 Dothideomycetes genomes: a test case for predicting lifestyles and emergence of pathogens.</title>
        <authorList>
            <person name="Haridas S."/>
            <person name="Albert R."/>
            <person name="Binder M."/>
            <person name="Bloem J."/>
            <person name="Labutti K."/>
            <person name="Salamov A."/>
            <person name="Andreopoulos B."/>
            <person name="Baker S."/>
            <person name="Barry K."/>
            <person name="Bills G."/>
            <person name="Bluhm B."/>
            <person name="Cannon C."/>
            <person name="Castanera R."/>
            <person name="Culley D."/>
            <person name="Daum C."/>
            <person name="Ezra D."/>
            <person name="Gonzalez J."/>
            <person name="Henrissat B."/>
            <person name="Kuo A."/>
            <person name="Liang C."/>
            <person name="Lipzen A."/>
            <person name="Lutzoni F."/>
            <person name="Magnuson J."/>
            <person name="Mondo S."/>
            <person name="Nolan M."/>
            <person name="Ohm R."/>
            <person name="Pangilinan J."/>
            <person name="Park H.-J."/>
            <person name="Ramirez L."/>
            <person name="Alfaro M."/>
            <person name="Sun H."/>
            <person name="Tritt A."/>
            <person name="Yoshinaga Y."/>
            <person name="Zwiers L.-H."/>
            <person name="Turgeon B."/>
            <person name="Goodwin S."/>
            <person name="Spatafora J."/>
            <person name="Crous P."/>
            <person name="Grigoriev I."/>
        </authorList>
    </citation>
    <scope>NUCLEOTIDE SEQUENCE</scope>
    <source>
        <strain evidence="2">CBS 122681</strain>
    </source>
</reference>
<evidence type="ECO:0000313" key="2">
    <source>
        <dbReference type="EMBL" id="KAF2657032.1"/>
    </source>
</evidence>
<protein>
    <submittedName>
        <fullName evidence="2">Glycogen debranching enzyme</fullName>
    </submittedName>
</protein>
<gene>
    <name evidence="2" type="ORF">K491DRAFT_347726</name>
</gene>
<evidence type="ECO:0000313" key="3">
    <source>
        <dbReference type="Proteomes" id="UP000799324"/>
    </source>
</evidence>
<keyword evidence="3" id="KW-1185">Reference proteome</keyword>
<feature type="chain" id="PRO_5025499061" evidence="1">
    <location>
        <begin position="22"/>
        <end position="658"/>
    </location>
</feature>
<organism evidence="2 3">
    <name type="scientific">Lophiostoma macrostomum CBS 122681</name>
    <dbReference type="NCBI Taxonomy" id="1314788"/>
    <lineage>
        <taxon>Eukaryota</taxon>
        <taxon>Fungi</taxon>
        <taxon>Dikarya</taxon>
        <taxon>Ascomycota</taxon>
        <taxon>Pezizomycotina</taxon>
        <taxon>Dothideomycetes</taxon>
        <taxon>Pleosporomycetidae</taxon>
        <taxon>Pleosporales</taxon>
        <taxon>Lophiostomataceae</taxon>
        <taxon>Lophiostoma</taxon>
    </lineage>
</organism>
<dbReference type="AlphaFoldDB" id="A0A6A6TBL6"/>
<feature type="signal peptide" evidence="1">
    <location>
        <begin position="1"/>
        <end position="21"/>
    </location>
</feature>
<dbReference type="Proteomes" id="UP000799324">
    <property type="component" value="Unassembled WGS sequence"/>
</dbReference>
<dbReference type="EMBL" id="MU004329">
    <property type="protein sequence ID" value="KAF2657032.1"/>
    <property type="molecule type" value="Genomic_DNA"/>
</dbReference>
<evidence type="ECO:0000256" key="1">
    <source>
        <dbReference type="SAM" id="SignalP"/>
    </source>
</evidence>
<dbReference type="OrthoDB" id="2591256at2759"/>
<keyword evidence="1" id="KW-0732">Signal</keyword>
<name>A0A6A6TBL6_9PLEO</name>
<accession>A0A6A6TBL6</accession>
<sequence length="658" mass="71102">MMYLGGLVQLILSALLGAAAADTACSNAPSRLHLSDPPYDNYLYSDCHSSTHVVVTSPLKTSNLKVIGPRLLIAWPSGNSGAAAIFVPEDGSTGTLAIKLDKSETGNEIEGIYVQDPLEYGVFGWVNFNSSARLTIPILGSIRTIRDYTEGGNVLEPTIQDGIVTTQGPNGSASYCRTWFDHTTTTCLMFAPTNGAAPIRINKGPKWTMTFGAGTYLFNAVFNYPQMKQLLPAEVLNSASRSLIQSNEDQTTSLSFLSYSDKLLAGTWRFLTYFGRDSMITLLLMQPVLSEGKGGAIEAVIGAALERVNNTDGSACHEEVIGDYATFTHKQAGIASNDPLCDYKMVDTDYFLPIVLKNYLVDTATGKSRTSDFLSTKATFLKENNGLTYKTLAEMTTNKILAATAPFAKDGGQKKENLIKLKTGQPVGQWRDSANGLGGGRIPYDVNTALVPAALRAIAQLSKSGLFPDHAWWGTFAEAYASVWEDKTLSFFEVTVEKSKAISDVQSYVSQSKFSGPSNTGNIAADVTFHGLALNDSNNQAIVRVMNTDDCFRHFLLNTTDQKQLSSFLDQTAEHILQPFPVGLSTDVGLFVANPAYGENDAYISDFTNSGYHGTVVWGWQLAMMAAGLSRQLGRCSGANMPGKISRPQIILSVYAAS</sequence>
<proteinExistence type="predicted"/>